<dbReference type="NCBIfam" id="TIGR00553">
    <property type="entry name" value="pabB"/>
    <property type="match status" value="1"/>
</dbReference>
<dbReference type="PRINTS" id="PR00095">
    <property type="entry name" value="ANTSNTHASEI"/>
</dbReference>
<keyword evidence="2" id="KW-0808">Transferase</keyword>
<dbReference type="InterPro" id="IPR019999">
    <property type="entry name" value="Anth_synth_I-like"/>
</dbReference>
<evidence type="ECO:0000313" key="5">
    <source>
        <dbReference type="EMBL" id="KXS32990.1"/>
    </source>
</evidence>
<dbReference type="InterPro" id="IPR005802">
    <property type="entry name" value="ADC_synth_comp_1"/>
</dbReference>
<evidence type="ECO:0000313" key="6">
    <source>
        <dbReference type="Proteomes" id="UP000070578"/>
    </source>
</evidence>
<evidence type="ECO:0000256" key="1">
    <source>
        <dbReference type="ARBA" id="ARBA00013139"/>
    </source>
</evidence>
<dbReference type="PANTHER" id="PTHR11236:SF50">
    <property type="entry name" value="AMINODEOXYCHORISMATE SYNTHASE COMPONENT 1"/>
    <property type="match status" value="1"/>
</dbReference>
<dbReference type="Pfam" id="PF00425">
    <property type="entry name" value="Chorismate_bind"/>
    <property type="match status" value="1"/>
</dbReference>
<dbReference type="SUPFAM" id="SSF56322">
    <property type="entry name" value="ADC synthase"/>
    <property type="match status" value="1"/>
</dbReference>
<dbReference type="InterPro" id="IPR006805">
    <property type="entry name" value="Anth_synth_I_N"/>
</dbReference>
<evidence type="ECO:0000259" key="4">
    <source>
        <dbReference type="Pfam" id="PF04715"/>
    </source>
</evidence>
<name>A0A139BVI6_9PROT</name>
<protein>
    <recommendedName>
        <fullName evidence="1">aminodeoxychorismate synthase</fullName>
        <ecNumber evidence="1">2.6.1.85</ecNumber>
    </recommendedName>
</protein>
<organism evidence="5 6">
    <name type="scientific">Candidatus Gallionella acididurans</name>
    <dbReference type="NCBI Taxonomy" id="1796491"/>
    <lineage>
        <taxon>Bacteria</taxon>
        <taxon>Pseudomonadati</taxon>
        <taxon>Pseudomonadota</taxon>
        <taxon>Betaproteobacteria</taxon>
        <taxon>Nitrosomonadales</taxon>
        <taxon>Gallionellaceae</taxon>
        <taxon>Gallionella</taxon>
    </lineage>
</organism>
<dbReference type="AlphaFoldDB" id="A0A139BVI6"/>
<dbReference type="InterPro" id="IPR015890">
    <property type="entry name" value="Chorismate_C"/>
</dbReference>
<accession>A0A139BVI6</accession>
<proteinExistence type="predicted"/>
<evidence type="ECO:0000259" key="3">
    <source>
        <dbReference type="Pfam" id="PF00425"/>
    </source>
</evidence>
<dbReference type="Proteomes" id="UP000070578">
    <property type="component" value="Unassembled WGS sequence"/>
</dbReference>
<gene>
    <name evidence="5" type="ORF">AWT59_0917</name>
</gene>
<reference evidence="5 6" key="2">
    <citation type="submission" date="2016-03" db="EMBL/GenBank/DDBJ databases">
        <title>New uncultured bacterium of the family Gallionellaceae from acid mine drainage: description and reconstruction of genome based on metagenomic analysis of microbial community.</title>
        <authorList>
            <person name="Kadnikov V."/>
            <person name="Ivasenko D."/>
            <person name="Beletsky A."/>
            <person name="Mardanov A."/>
            <person name="Danilova E."/>
            <person name="Pimenov N."/>
            <person name="Karnachuk O."/>
            <person name="Ravin N."/>
        </authorList>
    </citation>
    <scope>NUCLEOTIDE SEQUENCE [LARGE SCALE GENOMIC DNA]</scope>
    <source>
        <strain evidence="5">ShG14-8</strain>
    </source>
</reference>
<comment type="caution">
    <text evidence="5">The sequence shown here is derived from an EMBL/GenBank/DDBJ whole genome shotgun (WGS) entry which is preliminary data.</text>
</comment>
<feature type="domain" description="Chorismate-utilising enzyme C-terminal" evidence="3">
    <location>
        <begin position="189"/>
        <end position="442"/>
    </location>
</feature>
<dbReference type="EMBL" id="LSLI01000014">
    <property type="protein sequence ID" value="KXS32990.1"/>
    <property type="molecule type" value="Genomic_DNA"/>
</dbReference>
<dbReference type="GO" id="GO:0000162">
    <property type="term" value="P:L-tryptophan biosynthetic process"/>
    <property type="evidence" value="ECO:0007669"/>
    <property type="project" value="TreeGrafter"/>
</dbReference>
<dbReference type="InterPro" id="IPR005801">
    <property type="entry name" value="ADC_synthase"/>
</dbReference>
<dbReference type="Gene3D" id="3.60.120.10">
    <property type="entry name" value="Anthranilate synthase"/>
    <property type="match status" value="1"/>
</dbReference>
<evidence type="ECO:0000256" key="2">
    <source>
        <dbReference type="ARBA" id="ARBA00022679"/>
    </source>
</evidence>
<dbReference type="GO" id="GO:0009396">
    <property type="term" value="P:folic acid-containing compound biosynthetic process"/>
    <property type="evidence" value="ECO:0007669"/>
    <property type="project" value="InterPro"/>
</dbReference>
<dbReference type="PANTHER" id="PTHR11236">
    <property type="entry name" value="AMINOBENZOATE/ANTHRANILATE SYNTHASE"/>
    <property type="match status" value="1"/>
</dbReference>
<feature type="domain" description="Anthranilate synthase component I N-terminal" evidence="4">
    <location>
        <begin position="16"/>
        <end position="143"/>
    </location>
</feature>
<dbReference type="Pfam" id="PF04715">
    <property type="entry name" value="Anth_synt_I_N"/>
    <property type="match status" value="1"/>
</dbReference>
<dbReference type="PATRIC" id="fig|1796491.3.peg.1004"/>
<dbReference type="GO" id="GO:0046820">
    <property type="term" value="F:4-amino-4-deoxychorismate synthase activity"/>
    <property type="evidence" value="ECO:0007669"/>
    <property type="project" value="UniProtKB-EC"/>
</dbReference>
<reference evidence="5 6" key="1">
    <citation type="submission" date="2016-02" db="EMBL/GenBank/DDBJ databases">
        <authorList>
            <person name="Wen L."/>
            <person name="He K."/>
            <person name="Yang H."/>
        </authorList>
    </citation>
    <scope>NUCLEOTIDE SEQUENCE [LARGE SCALE GENOMIC DNA]</scope>
    <source>
        <strain evidence="5">ShG14-8</strain>
    </source>
</reference>
<dbReference type="EC" id="2.6.1.85" evidence="1"/>
<sequence>MSFYSVELPYRTDAAHYYATLADLPWAAWLDSGGMARFDILTAAPQRTLVLNDDVAHGDPFAMLRSELGERVAPVENIPFAGGALGYWAYDLARRICLPSGVPQAGGTSQDSEHHPNAATVRVPNMAIGFYDWALVLDHQLKTARLVSHRRFAETNALLPQLLQRLQGNPSLPDGTFRVQGKITSNFTAESYAAAFARVQGYLRSGDCYQVNLAQRFSASATGDALAAYVALRKMSPAPYSAFLNLPQVRILCASPERFLRVWNGSVETRPIKGTRPRGGDAQQDHRLAEELRNHPKDRAENLMIVDLLRNDLGKCCVPGSVRVPELFGVESFSNVHHLVSTVQGKLAAGRDALHALRDCFPGGSVTGAPKIRAMQIIAQLEPDRRGIYCGAIGYAGFDGNMDSNIVIRTIVHSGNQVHCWAGGGIVADSNAAAEYRETLDKASAMLGLLQHYGGEL</sequence>